<comment type="similarity">
    <text evidence="2">Belongs to the GerABKC lipoprotein family.</text>
</comment>
<reference evidence="11" key="1">
    <citation type="submission" date="2016-06" db="EMBL/GenBank/DDBJ databases">
        <authorList>
            <person name="Nascimento L."/>
            <person name="Pereira R.V."/>
            <person name="Martins L.F."/>
            <person name="Quaggio R.B."/>
            <person name="Silva A.M."/>
            <person name="Setubal J.C."/>
        </authorList>
    </citation>
    <scope>NUCLEOTIDE SEQUENCE [LARGE SCALE GENOMIC DNA]</scope>
</reference>
<dbReference type="NCBIfam" id="TIGR02887">
    <property type="entry name" value="spore_ger_x_C"/>
    <property type="match status" value="1"/>
</dbReference>
<dbReference type="PANTHER" id="PTHR35789">
    <property type="entry name" value="SPORE GERMINATION PROTEIN B3"/>
    <property type="match status" value="1"/>
</dbReference>
<dbReference type="Pfam" id="PF05504">
    <property type="entry name" value="Spore_GerAC"/>
    <property type="match status" value="1"/>
</dbReference>
<keyword evidence="4" id="KW-0732">Signal</keyword>
<keyword evidence="6" id="KW-0564">Palmitate</keyword>
<protein>
    <submittedName>
        <fullName evidence="10">Uncharacterized protein</fullName>
    </submittedName>
</protein>
<dbReference type="GO" id="GO:0016020">
    <property type="term" value="C:membrane"/>
    <property type="evidence" value="ECO:0007669"/>
    <property type="project" value="UniProtKB-SubCell"/>
</dbReference>
<dbReference type="Gene3D" id="6.20.190.10">
    <property type="entry name" value="Nutrient germinant receptor protein C, domain 1"/>
    <property type="match status" value="1"/>
</dbReference>
<dbReference type="InterPro" id="IPR038501">
    <property type="entry name" value="Spore_GerAC_C_sf"/>
</dbReference>
<evidence type="ECO:0000313" key="10">
    <source>
        <dbReference type="EMBL" id="OUM90406.1"/>
    </source>
</evidence>
<dbReference type="Pfam" id="PF25198">
    <property type="entry name" value="Spore_GerAC_N"/>
    <property type="match status" value="1"/>
</dbReference>
<name>A0A1Y3PW71_9BACI</name>
<organism evidence="10 11">
    <name type="scientific">Bacillus thermozeamaize</name>
    <dbReference type="NCBI Taxonomy" id="230954"/>
    <lineage>
        <taxon>Bacteria</taxon>
        <taxon>Bacillati</taxon>
        <taxon>Bacillota</taxon>
        <taxon>Bacilli</taxon>
        <taxon>Bacillales</taxon>
        <taxon>Bacillaceae</taxon>
        <taxon>Bacillus</taxon>
    </lineage>
</organism>
<comment type="subcellular location">
    <subcellularLocation>
        <location evidence="1">Membrane</location>
        <topology evidence="1">Lipid-anchor</topology>
    </subcellularLocation>
</comment>
<dbReference type="InterPro" id="IPR046953">
    <property type="entry name" value="Spore_GerAC-like_C"/>
</dbReference>
<evidence type="ECO:0000256" key="1">
    <source>
        <dbReference type="ARBA" id="ARBA00004635"/>
    </source>
</evidence>
<evidence type="ECO:0000259" key="8">
    <source>
        <dbReference type="Pfam" id="PF05504"/>
    </source>
</evidence>
<dbReference type="InterPro" id="IPR008844">
    <property type="entry name" value="Spore_GerAC-like"/>
</dbReference>
<evidence type="ECO:0000256" key="3">
    <source>
        <dbReference type="ARBA" id="ARBA00022544"/>
    </source>
</evidence>
<evidence type="ECO:0000256" key="5">
    <source>
        <dbReference type="ARBA" id="ARBA00023136"/>
    </source>
</evidence>
<gene>
    <name evidence="10" type="ORF">BAA01_15870</name>
</gene>
<dbReference type="AlphaFoldDB" id="A0A1Y3PW71"/>
<evidence type="ECO:0000259" key="9">
    <source>
        <dbReference type="Pfam" id="PF25198"/>
    </source>
</evidence>
<feature type="domain" description="Spore germination GerAC-like C-terminal" evidence="8">
    <location>
        <begin position="194"/>
        <end position="358"/>
    </location>
</feature>
<dbReference type="PANTHER" id="PTHR35789:SF1">
    <property type="entry name" value="SPORE GERMINATION PROTEIN B3"/>
    <property type="match status" value="1"/>
</dbReference>
<dbReference type="InterPro" id="IPR057336">
    <property type="entry name" value="GerAC_N"/>
</dbReference>
<evidence type="ECO:0000256" key="7">
    <source>
        <dbReference type="ARBA" id="ARBA00023288"/>
    </source>
</evidence>
<keyword evidence="7" id="KW-0449">Lipoprotein</keyword>
<evidence type="ECO:0000256" key="2">
    <source>
        <dbReference type="ARBA" id="ARBA00007886"/>
    </source>
</evidence>
<evidence type="ECO:0000256" key="6">
    <source>
        <dbReference type="ARBA" id="ARBA00023139"/>
    </source>
</evidence>
<dbReference type="Proteomes" id="UP000196475">
    <property type="component" value="Unassembled WGS sequence"/>
</dbReference>
<dbReference type="GO" id="GO:0009847">
    <property type="term" value="P:spore germination"/>
    <property type="evidence" value="ECO:0007669"/>
    <property type="project" value="InterPro"/>
</dbReference>
<dbReference type="EMBL" id="LZRT01000019">
    <property type="protein sequence ID" value="OUM90406.1"/>
    <property type="molecule type" value="Genomic_DNA"/>
</dbReference>
<evidence type="ECO:0000256" key="4">
    <source>
        <dbReference type="ARBA" id="ARBA00022729"/>
    </source>
</evidence>
<keyword evidence="5" id="KW-0472">Membrane</keyword>
<feature type="domain" description="Spore germination protein N-terminal" evidence="9">
    <location>
        <begin position="8"/>
        <end position="183"/>
    </location>
</feature>
<accession>A0A1Y3PW71</accession>
<evidence type="ECO:0000313" key="11">
    <source>
        <dbReference type="Proteomes" id="UP000196475"/>
    </source>
</evidence>
<sequence length="362" mass="41076">MFLTGCWDRRDIEQRSLVSAIGIDKGTAGDYLISIQVPIPNQIAGSTGTGGGGGGEAYRVITSTGDTLMEGLNNLQKRTNQMIFVGHTRVIAISEEVARENITSIIDGLRRKSSFRRLLWPIVVHGEARNLLTFSPKLEQLPTVFVMDQLKTSSQLGILPKLSLGDMYIAMSKTTEEPIAYYARVSKEDIQLDRLAVFRGNRMVGHLDTHEIIPLIHIRNQRNGPDVTVPIDPEKNVFVTFHPKKTKTRIDARFEGGKPRFQICIRMDGSITESTYKKIIDPVRWMNEVEQATAAYYEKLAKKTLQKLQKEYHADILRLGTLVRGRYPEAWKKIDSWETLFSNAEIQVTYDVRIRQTGLEKR</sequence>
<dbReference type="Gene3D" id="3.30.300.210">
    <property type="entry name" value="Nutrient germinant receptor protein C, domain 3"/>
    <property type="match status" value="1"/>
</dbReference>
<keyword evidence="3" id="KW-0309">Germination</keyword>
<proteinExistence type="inferred from homology"/>
<comment type="caution">
    <text evidence="10">The sequence shown here is derived from an EMBL/GenBank/DDBJ whole genome shotgun (WGS) entry which is preliminary data.</text>
</comment>